<sequence>MKRLFPLIVLICFNAYAQKYQAIDTKVKEYPSEVTAKELAKKVKKDFSSKENQVRATFYWVANNIKYNLSEYYNPSRKRIGFSYTDEADKLRKLQAIKDSIVEQTLTTRQAVCEGYAQTLSKIFTLLQLENYVVKGYVRNSIRDINNEPLMPNHAWNVVKVNEEWMVLDATWAAGSVINGRWQVSFEDYYFNIPRRNYLKTHYPAEKKWMLGQKLSKKSFYSQPIFTPEFLKTDLELINPLKGAIKFKKGKTITLEVKNLLSYQTVLCGLSGYRFAKQPNLVYKNGIGYIKITPTKDCDKLSLVVDGEIYIKYKLI</sequence>
<dbReference type="PANTHER" id="PTHR46333">
    <property type="entry name" value="CYTOKINESIS PROTEIN 3"/>
    <property type="match status" value="1"/>
</dbReference>
<feature type="domain" description="Transglutaminase-like" evidence="1">
    <location>
        <begin position="36"/>
        <end position="170"/>
    </location>
</feature>
<evidence type="ECO:0000313" key="2">
    <source>
        <dbReference type="EMBL" id="CAL2106106.1"/>
    </source>
</evidence>
<dbReference type="Proteomes" id="UP001497602">
    <property type="component" value="Unassembled WGS sequence"/>
</dbReference>
<dbReference type="RefSeq" id="WP_348704157.1">
    <property type="nucleotide sequence ID" value="NZ_CAXIYA010000022.1"/>
</dbReference>
<proteinExistence type="predicted"/>
<dbReference type="PANTHER" id="PTHR46333:SF2">
    <property type="entry name" value="CYTOKINESIS PROTEIN 3"/>
    <property type="match status" value="1"/>
</dbReference>
<reference evidence="2 3" key="1">
    <citation type="submission" date="2024-05" db="EMBL/GenBank/DDBJ databases">
        <authorList>
            <person name="Duchaud E."/>
        </authorList>
    </citation>
    <scope>NUCLEOTIDE SEQUENCE [LARGE SCALE GENOMIC DNA]</scope>
    <source>
        <strain evidence="2">Ena-SAMPLE-TAB-13-05-2024-13:56:06:370-140305</strain>
    </source>
</reference>
<dbReference type="SUPFAM" id="SSF54001">
    <property type="entry name" value="Cysteine proteinases"/>
    <property type="match status" value="1"/>
</dbReference>
<accession>A0ABM9PKB4</accession>
<dbReference type="EMBL" id="CAXJRC010000011">
    <property type="protein sequence ID" value="CAL2106106.1"/>
    <property type="molecule type" value="Genomic_DNA"/>
</dbReference>
<dbReference type="Gene3D" id="3.10.620.30">
    <property type="match status" value="1"/>
</dbReference>
<dbReference type="InterPro" id="IPR038765">
    <property type="entry name" value="Papain-like_cys_pep_sf"/>
</dbReference>
<evidence type="ECO:0000313" key="3">
    <source>
        <dbReference type="Proteomes" id="UP001497602"/>
    </source>
</evidence>
<dbReference type="Pfam" id="PF04473">
    <property type="entry name" value="DUF553"/>
    <property type="match status" value="1"/>
</dbReference>
<keyword evidence="3" id="KW-1185">Reference proteome</keyword>
<dbReference type="InterPro" id="IPR052557">
    <property type="entry name" value="CAP/Cytokinesis_protein"/>
</dbReference>
<organism evidence="2 3">
    <name type="scientific">Tenacibaculum vairaonense</name>
    <dbReference type="NCBI Taxonomy" id="3137860"/>
    <lineage>
        <taxon>Bacteria</taxon>
        <taxon>Pseudomonadati</taxon>
        <taxon>Bacteroidota</taxon>
        <taxon>Flavobacteriia</taxon>
        <taxon>Flavobacteriales</taxon>
        <taxon>Flavobacteriaceae</taxon>
        <taxon>Tenacibaculum</taxon>
    </lineage>
</organism>
<protein>
    <submittedName>
        <fullName evidence="2">Transglutaminase-like superfamily protein</fullName>
    </submittedName>
</protein>
<evidence type="ECO:0000259" key="1">
    <source>
        <dbReference type="Pfam" id="PF04473"/>
    </source>
</evidence>
<name>A0ABM9PKB4_9FLAO</name>
<dbReference type="InterPro" id="IPR007562">
    <property type="entry name" value="Transglutaminase-like_domain"/>
</dbReference>
<gene>
    <name evidence="2" type="ORF">T190115A13A_10262</name>
</gene>
<comment type="caution">
    <text evidence="2">The sequence shown here is derived from an EMBL/GenBank/DDBJ whole genome shotgun (WGS) entry which is preliminary data.</text>
</comment>